<dbReference type="Pfam" id="PF07896">
    <property type="entry name" value="DUF1674"/>
    <property type="match status" value="1"/>
</dbReference>
<dbReference type="GO" id="GO:0005739">
    <property type="term" value="C:mitochondrion"/>
    <property type="evidence" value="ECO:0007669"/>
    <property type="project" value="TreeGrafter"/>
</dbReference>
<comment type="similarity">
    <text evidence="1">Belongs to the SDHAF4 family.</text>
</comment>
<dbReference type="STRING" id="1194695.A0A5A7TMD3"/>
<evidence type="ECO:0000256" key="2">
    <source>
        <dbReference type="ARBA" id="ARBA00022170"/>
    </source>
</evidence>
<dbReference type="InterPro" id="IPR012875">
    <property type="entry name" value="SDHF4"/>
</dbReference>
<dbReference type="AlphaFoldDB" id="A0A5A7TMD3"/>
<evidence type="ECO:0000313" key="6">
    <source>
        <dbReference type="Proteomes" id="UP000321393"/>
    </source>
</evidence>
<evidence type="ECO:0000256" key="1">
    <source>
        <dbReference type="ARBA" id="ARBA00005701"/>
    </source>
</evidence>
<dbReference type="EMBL" id="SSTE01015921">
    <property type="protein sequence ID" value="KAA0042555.1"/>
    <property type="molecule type" value="Genomic_DNA"/>
</dbReference>
<feature type="compositionally biased region" description="Polar residues" evidence="3">
    <location>
        <begin position="1"/>
        <end position="14"/>
    </location>
</feature>
<protein>
    <recommendedName>
        <fullName evidence="2">Succinate dehydrogenase assembly factor 4, mitochondrial</fullName>
    </recommendedName>
</protein>
<accession>A0A5A7TMD3</accession>
<dbReference type="PANTHER" id="PTHR28524">
    <property type="entry name" value="SUCCINATE DEHYDROGENASE ASSEMBLY FACTOR 4, MITOCHONDRIAL"/>
    <property type="match status" value="1"/>
</dbReference>
<reference evidence="6 7" key="1">
    <citation type="submission" date="2019-08" db="EMBL/GenBank/DDBJ databases">
        <title>Draft genome sequences of two oriental melons (Cucumis melo L. var makuwa).</title>
        <authorList>
            <person name="Kwon S.-Y."/>
        </authorList>
    </citation>
    <scope>NUCLEOTIDE SEQUENCE [LARGE SCALE GENOMIC DNA]</scope>
    <source>
        <strain evidence="7">cv. Chang Bougi</strain>
        <strain evidence="6">cv. SW 3</strain>
        <tissue evidence="4">Leaf</tissue>
    </source>
</reference>
<feature type="region of interest" description="Disordered" evidence="3">
    <location>
        <begin position="29"/>
        <end position="111"/>
    </location>
</feature>
<sequence>MSSHLSRLFSSPPTLSALPTVGRLTSNSLSRFVSSSSNQQPSRSEQGVSSEEQREAEKGSSPNQHEAAGDDRGSQDQGVDTEKMAPEIGGPKGHEPTRYGDWERNGRCYDF</sequence>
<dbReference type="GO" id="GO:0034553">
    <property type="term" value="P:mitochondrial respiratory chain complex II assembly"/>
    <property type="evidence" value="ECO:0007669"/>
    <property type="project" value="TreeGrafter"/>
</dbReference>
<feature type="region of interest" description="Disordered" evidence="3">
    <location>
        <begin position="1"/>
        <end position="20"/>
    </location>
</feature>
<dbReference type="OrthoDB" id="201362at2759"/>
<comment type="caution">
    <text evidence="4">The sequence shown here is derived from an EMBL/GenBank/DDBJ whole genome shotgun (WGS) entry which is preliminary data.</text>
</comment>
<organism evidence="4 6">
    <name type="scientific">Cucumis melo var. makuwa</name>
    <name type="common">Oriental melon</name>
    <dbReference type="NCBI Taxonomy" id="1194695"/>
    <lineage>
        <taxon>Eukaryota</taxon>
        <taxon>Viridiplantae</taxon>
        <taxon>Streptophyta</taxon>
        <taxon>Embryophyta</taxon>
        <taxon>Tracheophyta</taxon>
        <taxon>Spermatophyta</taxon>
        <taxon>Magnoliopsida</taxon>
        <taxon>eudicotyledons</taxon>
        <taxon>Gunneridae</taxon>
        <taxon>Pentapetalae</taxon>
        <taxon>rosids</taxon>
        <taxon>fabids</taxon>
        <taxon>Cucurbitales</taxon>
        <taxon>Cucurbitaceae</taxon>
        <taxon>Benincaseae</taxon>
        <taxon>Cucumis</taxon>
    </lineage>
</organism>
<evidence type="ECO:0000313" key="5">
    <source>
        <dbReference type="EMBL" id="TYK05959.1"/>
    </source>
</evidence>
<evidence type="ECO:0000313" key="4">
    <source>
        <dbReference type="EMBL" id="KAA0042555.1"/>
    </source>
</evidence>
<dbReference type="Proteomes" id="UP000321393">
    <property type="component" value="Unassembled WGS sequence"/>
</dbReference>
<name>A0A5A7TMD3_CUCMM</name>
<dbReference type="Proteomes" id="UP000321947">
    <property type="component" value="Unassembled WGS sequence"/>
</dbReference>
<proteinExistence type="inferred from homology"/>
<feature type="compositionally biased region" description="Low complexity" evidence="3">
    <location>
        <begin position="29"/>
        <end position="44"/>
    </location>
</feature>
<evidence type="ECO:0000313" key="7">
    <source>
        <dbReference type="Proteomes" id="UP000321947"/>
    </source>
</evidence>
<evidence type="ECO:0000256" key="3">
    <source>
        <dbReference type="SAM" id="MobiDB-lite"/>
    </source>
</evidence>
<feature type="compositionally biased region" description="Basic and acidic residues" evidence="3">
    <location>
        <begin position="67"/>
        <end position="85"/>
    </location>
</feature>
<gene>
    <name evidence="5" type="ORF">E5676_scaffold376G00530</name>
    <name evidence="4" type="ORF">E6C27_scaffold44G00500</name>
</gene>
<dbReference type="PANTHER" id="PTHR28524:SF3">
    <property type="entry name" value="SUCCINATE DEHYDROGENASE ASSEMBLY FACTOR 4, MITOCHONDRIAL"/>
    <property type="match status" value="1"/>
</dbReference>
<feature type="compositionally biased region" description="Basic and acidic residues" evidence="3">
    <location>
        <begin position="92"/>
        <end position="111"/>
    </location>
</feature>
<dbReference type="EMBL" id="SSTD01013643">
    <property type="protein sequence ID" value="TYK05959.1"/>
    <property type="molecule type" value="Genomic_DNA"/>
</dbReference>